<evidence type="ECO:0000313" key="8">
    <source>
        <dbReference type="EMBL" id="KAK9684603.1"/>
    </source>
</evidence>
<organism evidence="8 9">
    <name type="scientific">Saponaria officinalis</name>
    <name type="common">Common soapwort</name>
    <name type="synonym">Lychnis saponaria</name>
    <dbReference type="NCBI Taxonomy" id="3572"/>
    <lineage>
        <taxon>Eukaryota</taxon>
        <taxon>Viridiplantae</taxon>
        <taxon>Streptophyta</taxon>
        <taxon>Embryophyta</taxon>
        <taxon>Tracheophyta</taxon>
        <taxon>Spermatophyta</taxon>
        <taxon>Magnoliopsida</taxon>
        <taxon>eudicotyledons</taxon>
        <taxon>Gunneridae</taxon>
        <taxon>Pentapetalae</taxon>
        <taxon>Caryophyllales</taxon>
        <taxon>Caryophyllaceae</taxon>
        <taxon>Caryophylleae</taxon>
        <taxon>Saponaria</taxon>
    </lineage>
</organism>
<dbReference type="EMBL" id="JBDFQZ010000010">
    <property type="protein sequence ID" value="KAK9684603.1"/>
    <property type="molecule type" value="Genomic_DNA"/>
</dbReference>
<dbReference type="Pfam" id="PF13639">
    <property type="entry name" value="zf-RING_2"/>
    <property type="match status" value="1"/>
</dbReference>
<dbReference type="AlphaFoldDB" id="A0AAW1I7C3"/>
<evidence type="ECO:0000313" key="9">
    <source>
        <dbReference type="Proteomes" id="UP001443914"/>
    </source>
</evidence>
<gene>
    <name evidence="8" type="ORF">RND81_10G220200</name>
</gene>
<dbReference type="GO" id="GO:0061630">
    <property type="term" value="F:ubiquitin protein ligase activity"/>
    <property type="evidence" value="ECO:0007669"/>
    <property type="project" value="UniProtKB-EC"/>
</dbReference>
<dbReference type="PANTHER" id="PTHR15710:SF243">
    <property type="entry name" value="E3 UBIQUITIN-PROTEIN LIGASE PRAJA-2 ISOFORM X1"/>
    <property type="match status" value="1"/>
</dbReference>
<dbReference type="InterPro" id="IPR001841">
    <property type="entry name" value="Znf_RING"/>
</dbReference>
<sequence>MVKVKIPCIHNNYLINKKTNAVQPCLKIHIGIQYKDTYRLVYYNDNDNEEESVNYMTLYSTTTGPISTNPFCPHCKSDFVYDFTALGFSTDYTDSILETLRQDAYYIIRSTERVGQGNNNVLGARVREIVRCYDMPCSSLEEVNAWVEWVNGLWVDDGPVTRPKAAATWAVDELERVDDVEEGDCVVCLEGLMEKKEDDVVVKLPCQHEFHEECIVTWLRNSHVCPLCRFELPIEG</sequence>
<evidence type="ECO:0000256" key="4">
    <source>
        <dbReference type="ARBA" id="ARBA00022771"/>
    </source>
</evidence>
<dbReference type="SMART" id="SM00184">
    <property type="entry name" value="RING"/>
    <property type="match status" value="1"/>
</dbReference>
<keyword evidence="4 6" id="KW-0863">Zinc-finger</keyword>
<name>A0AAW1I7C3_SAPOF</name>
<comment type="catalytic activity">
    <reaction evidence="1">
        <text>S-ubiquitinyl-[E2 ubiquitin-conjugating enzyme]-L-cysteine + [acceptor protein]-L-lysine = [E2 ubiquitin-conjugating enzyme]-L-cysteine + N(6)-ubiquitinyl-[acceptor protein]-L-lysine.</text>
        <dbReference type="EC" id="2.3.2.27"/>
    </reaction>
</comment>
<dbReference type="PROSITE" id="PS50089">
    <property type="entry name" value="ZF_RING_2"/>
    <property type="match status" value="1"/>
</dbReference>
<evidence type="ECO:0000256" key="5">
    <source>
        <dbReference type="ARBA" id="ARBA00022833"/>
    </source>
</evidence>
<dbReference type="GO" id="GO:0005737">
    <property type="term" value="C:cytoplasm"/>
    <property type="evidence" value="ECO:0007669"/>
    <property type="project" value="TreeGrafter"/>
</dbReference>
<dbReference type="CDD" id="cd16454">
    <property type="entry name" value="RING-H2_PA-TM-RING"/>
    <property type="match status" value="1"/>
</dbReference>
<feature type="domain" description="RING-type" evidence="7">
    <location>
        <begin position="185"/>
        <end position="229"/>
    </location>
</feature>
<evidence type="ECO:0000259" key="7">
    <source>
        <dbReference type="PROSITE" id="PS50089"/>
    </source>
</evidence>
<proteinExistence type="predicted"/>
<evidence type="ECO:0000256" key="1">
    <source>
        <dbReference type="ARBA" id="ARBA00000900"/>
    </source>
</evidence>
<dbReference type="EC" id="2.3.2.27" evidence="2"/>
<dbReference type="GO" id="GO:0016567">
    <property type="term" value="P:protein ubiquitination"/>
    <property type="evidence" value="ECO:0007669"/>
    <property type="project" value="TreeGrafter"/>
</dbReference>
<dbReference type="SUPFAM" id="SSF57850">
    <property type="entry name" value="RING/U-box"/>
    <property type="match status" value="1"/>
</dbReference>
<dbReference type="InterPro" id="IPR013083">
    <property type="entry name" value="Znf_RING/FYVE/PHD"/>
</dbReference>
<reference evidence="8" key="1">
    <citation type="submission" date="2024-03" db="EMBL/GenBank/DDBJ databases">
        <title>WGS assembly of Saponaria officinalis var. Norfolk2.</title>
        <authorList>
            <person name="Jenkins J."/>
            <person name="Shu S."/>
            <person name="Grimwood J."/>
            <person name="Barry K."/>
            <person name="Goodstein D."/>
            <person name="Schmutz J."/>
            <person name="Leebens-Mack J."/>
            <person name="Osbourn A."/>
        </authorList>
    </citation>
    <scope>NUCLEOTIDE SEQUENCE [LARGE SCALE GENOMIC DNA]</scope>
    <source>
        <strain evidence="8">JIC</strain>
    </source>
</reference>
<comment type="caution">
    <text evidence="8">The sequence shown here is derived from an EMBL/GenBank/DDBJ whole genome shotgun (WGS) entry which is preliminary data.</text>
</comment>
<evidence type="ECO:0000256" key="2">
    <source>
        <dbReference type="ARBA" id="ARBA00012483"/>
    </source>
</evidence>
<keyword evidence="5" id="KW-0862">Zinc</keyword>
<dbReference type="Proteomes" id="UP001443914">
    <property type="component" value="Unassembled WGS sequence"/>
</dbReference>
<dbReference type="Gene3D" id="3.30.40.10">
    <property type="entry name" value="Zinc/RING finger domain, C3HC4 (zinc finger)"/>
    <property type="match status" value="1"/>
</dbReference>
<dbReference type="GO" id="GO:0008270">
    <property type="term" value="F:zinc ion binding"/>
    <property type="evidence" value="ECO:0007669"/>
    <property type="project" value="UniProtKB-KW"/>
</dbReference>
<evidence type="ECO:0000256" key="3">
    <source>
        <dbReference type="ARBA" id="ARBA00022723"/>
    </source>
</evidence>
<dbReference type="PANTHER" id="PTHR15710">
    <property type="entry name" value="E3 UBIQUITIN-PROTEIN LIGASE PRAJA"/>
    <property type="match status" value="1"/>
</dbReference>
<protein>
    <recommendedName>
        <fullName evidence="2">RING-type E3 ubiquitin transferase</fullName>
        <ecNumber evidence="2">2.3.2.27</ecNumber>
    </recommendedName>
</protein>
<keyword evidence="3" id="KW-0479">Metal-binding</keyword>
<evidence type="ECO:0000256" key="6">
    <source>
        <dbReference type="PROSITE-ProRule" id="PRU00175"/>
    </source>
</evidence>
<accession>A0AAW1I7C3</accession>
<keyword evidence="9" id="KW-1185">Reference proteome</keyword>